<dbReference type="AlphaFoldDB" id="A0A3N1NWB5"/>
<evidence type="ECO:0000259" key="6">
    <source>
        <dbReference type="PROSITE" id="PS50928"/>
    </source>
</evidence>
<evidence type="ECO:0000256" key="2">
    <source>
        <dbReference type="ARBA" id="ARBA00022692"/>
    </source>
</evidence>
<dbReference type="EMBL" id="RJUK01000001">
    <property type="protein sequence ID" value="ROQ19558.1"/>
    <property type="molecule type" value="Genomic_DNA"/>
</dbReference>
<evidence type="ECO:0000256" key="5">
    <source>
        <dbReference type="RuleBase" id="RU363032"/>
    </source>
</evidence>
<evidence type="ECO:0000256" key="4">
    <source>
        <dbReference type="ARBA" id="ARBA00023136"/>
    </source>
</evidence>
<feature type="transmembrane region" description="Helical" evidence="5">
    <location>
        <begin position="657"/>
        <end position="677"/>
    </location>
</feature>
<sequence>MSERPSTPDARGSLMPNAEQRARLRKVRKFKDGLSRYGVGTAGMMVVGALALIFIYLFSEVAPLLRSSSIEPTADYPFALTSEADPSAHLVLERYEEMGASFSEAGQVHFFNVDSGLALKTFEVPRNQGVSATAVDTSVPNQQLVAYGFSDGSVSVVQETYSLSYPNDQRLVTPGLDYPLGEEPVTLDEQGRALREVAVQSTDAGLMVAGVTEDNQILVGRYRMNQGLFGNGGSVSGDSYSVPSLPGGAQVEHLIVDATGRFLVVADDREQLHFYHVERAEDARLIETLPTERGQVNALEFLVGTLSVIIGTDQGAVSQWFIIRDDNNQFHLTPVRDFGSMPGSVTTIAPEYTRKGFAAGDDQGNVGLFYGTSSSTLVIESVTDQPISQLALSPINGRLLALDNDQRLHIASVWNEHPEISMSSLWQKVWYEGRQQPEYVWQASSGADDSEAKMSLVPLSIGTLKAAFYAMLFAIPLGVMGAIYTAYFMTPKLRGVVKPTIEIMEALPTVILGFLAGLWLAPFLENHLPAVFSILIFLPVTMLAVGLLWSRLPSAIRSNVPEGWEAAILIVPILLTGWACIAISPHVEVWFFDGSMRQWLTNNNIDYDQRNALVVGIAMGFAVIPTIFSIAEDAVFNVPRHLTQGSLALGATRWQTVIGVILPTASPGIFSAVMMGFGRAVGETMIVLMATGNSPVLNFNIFEGMRTLSANVAVELPETAIGSTHFRVLFLAALVLLALTFVVNTLAEVVRQRLRKRYSNL</sequence>
<dbReference type="InterPro" id="IPR035906">
    <property type="entry name" value="MetI-like_sf"/>
</dbReference>
<dbReference type="Gene3D" id="1.10.3720.10">
    <property type="entry name" value="MetI-like"/>
    <property type="match status" value="1"/>
</dbReference>
<keyword evidence="4 5" id="KW-0472">Membrane</keyword>
<dbReference type="RefSeq" id="WP_123636900.1">
    <property type="nucleotide sequence ID" value="NZ_RJUK01000001.1"/>
</dbReference>
<protein>
    <submittedName>
        <fullName evidence="7">Phosphate transport system permease protein</fullName>
    </submittedName>
</protein>
<feature type="transmembrane region" description="Helical" evidence="5">
    <location>
        <begin position="569"/>
        <end position="592"/>
    </location>
</feature>
<gene>
    <name evidence="7" type="ORF">EDC38_0142</name>
</gene>
<dbReference type="Pfam" id="PF00528">
    <property type="entry name" value="BPD_transp_1"/>
    <property type="match status" value="1"/>
</dbReference>
<evidence type="ECO:0000256" key="3">
    <source>
        <dbReference type="ARBA" id="ARBA00022989"/>
    </source>
</evidence>
<dbReference type="InterPro" id="IPR036322">
    <property type="entry name" value="WD40_repeat_dom_sf"/>
</dbReference>
<keyword evidence="5" id="KW-0813">Transport</keyword>
<dbReference type="Proteomes" id="UP000273643">
    <property type="component" value="Unassembled WGS sequence"/>
</dbReference>
<dbReference type="GO" id="GO:0055085">
    <property type="term" value="P:transmembrane transport"/>
    <property type="evidence" value="ECO:0007669"/>
    <property type="project" value="InterPro"/>
</dbReference>
<feature type="transmembrane region" description="Helical" evidence="5">
    <location>
        <begin position="501"/>
        <end position="521"/>
    </location>
</feature>
<accession>A0A3N1NWB5</accession>
<evidence type="ECO:0000313" key="8">
    <source>
        <dbReference type="Proteomes" id="UP000273643"/>
    </source>
</evidence>
<dbReference type="SUPFAM" id="SSF50978">
    <property type="entry name" value="WD40 repeat-like"/>
    <property type="match status" value="1"/>
</dbReference>
<reference evidence="7 8" key="1">
    <citation type="submission" date="2018-11" db="EMBL/GenBank/DDBJ databases">
        <title>Genomic Encyclopedia of Type Strains, Phase IV (KMG-IV): sequencing the most valuable type-strain genomes for metagenomic binning, comparative biology and taxonomic classification.</title>
        <authorList>
            <person name="Goeker M."/>
        </authorList>
    </citation>
    <scope>NUCLEOTIDE SEQUENCE [LARGE SCALE GENOMIC DNA]</scope>
    <source>
        <strain evidence="7 8">DSM 16974</strain>
    </source>
</reference>
<dbReference type="GO" id="GO:0005886">
    <property type="term" value="C:plasma membrane"/>
    <property type="evidence" value="ECO:0007669"/>
    <property type="project" value="UniProtKB-SubCell"/>
</dbReference>
<feature type="transmembrane region" description="Helical" evidence="5">
    <location>
        <begin position="466"/>
        <end position="489"/>
    </location>
</feature>
<dbReference type="Gene3D" id="2.130.10.10">
    <property type="entry name" value="YVTN repeat-like/Quinoprotein amine dehydrogenase"/>
    <property type="match status" value="1"/>
</dbReference>
<dbReference type="CDD" id="cd06261">
    <property type="entry name" value="TM_PBP2"/>
    <property type="match status" value="1"/>
</dbReference>
<keyword evidence="8" id="KW-1185">Reference proteome</keyword>
<dbReference type="PANTHER" id="PTHR42727:SF1">
    <property type="entry name" value="PHOSPHATE TRANSPORT SYSTEM PERMEASE"/>
    <property type="match status" value="1"/>
</dbReference>
<dbReference type="PROSITE" id="PS50928">
    <property type="entry name" value="ABC_TM1"/>
    <property type="match status" value="1"/>
</dbReference>
<evidence type="ECO:0000313" key="7">
    <source>
        <dbReference type="EMBL" id="ROQ19558.1"/>
    </source>
</evidence>
<feature type="transmembrane region" description="Helical" evidence="5">
    <location>
        <begin position="527"/>
        <end position="549"/>
    </location>
</feature>
<organism evidence="7 8">
    <name type="scientific">Marinimicrobium koreense</name>
    <dbReference type="NCBI Taxonomy" id="306545"/>
    <lineage>
        <taxon>Bacteria</taxon>
        <taxon>Pseudomonadati</taxon>
        <taxon>Pseudomonadota</taxon>
        <taxon>Gammaproteobacteria</taxon>
        <taxon>Cellvibrionales</taxon>
        <taxon>Cellvibrionaceae</taxon>
        <taxon>Marinimicrobium</taxon>
    </lineage>
</organism>
<comment type="similarity">
    <text evidence="5">Belongs to the binding-protein-dependent transport system permease family.</text>
</comment>
<comment type="subcellular location">
    <subcellularLocation>
        <location evidence="1 5">Cell membrane</location>
        <topology evidence="1 5">Multi-pass membrane protein</topology>
    </subcellularLocation>
</comment>
<feature type="transmembrane region" description="Helical" evidence="5">
    <location>
        <begin position="34"/>
        <end position="58"/>
    </location>
</feature>
<evidence type="ECO:0000256" key="1">
    <source>
        <dbReference type="ARBA" id="ARBA00004651"/>
    </source>
</evidence>
<dbReference type="SUPFAM" id="SSF161098">
    <property type="entry name" value="MetI-like"/>
    <property type="match status" value="1"/>
</dbReference>
<keyword evidence="2 5" id="KW-0812">Transmembrane</keyword>
<proteinExistence type="inferred from homology"/>
<comment type="caution">
    <text evidence="7">The sequence shown here is derived from an EMBL/GenBank/DDBJ whole genome shotgun (WGS) entry which is preliminary data.</text>
</comment>
<feature type="transmembrane region" description="Helical" evidence="5">
    <location>
        <begin position="726"/>
        <end position="747"/>
    </location>
</feature>
<name>A0A3N1NWB5_9GAMM</name>
<dbReference type="PANTHER" id="PTHR42727">
    <property type="entry name" value="PHOSPHATE TRANSPORT SYSTEM PERMEASE PROTEIN"/>
    <property type="match status" value="1"/>
</dbReference>
<feature type="transmembrane region" description="Helical" evidence="5">
    <location>
        <begin position="612"/>
        <end position="636"/>
    </location>
</feature>
<dbReference type="InterPro" id="IPR015943">
    <property type="entry name" value="WD40/YVTN_repeat-like_dom_sf"/>
</dbReference>
<dbReference type="InterPro" id="IPR000515">
    <property type="entry name" value="MetI-like"/>
</dbReference>
<keyword evidence="3 5" id="KW-1133">Transmembrane helix</keyword>
<dbReference type="OrthoDB" id="9785113at2"/>
<feature type="domain" description="ABC transmembrane type-1" evidence="6">
    <location>
        <begin position="460"/>
        <end position="747"/>
    </location>
</feature>